<organism evidence="1">
    <name type="scientific">Arundo donax</name>
    <name type="common">Giant reed</name>
    <name type="synonym">Donax arundinaceus</name>
    <dbReference type="NCBI Taxonomy" id="35708"/>
    <lineage>
        <taxon>Eukaryota</taxon>
        <taxon>Viridiplantae</taxon>
        <taxon>Streptophyta</taxon>
        <taxon>Embryophyta</taxon>
        <taxon>Tracheophyta</taxon>
        <taxon>Spermatophyta</taxon>
        <taxon>Magnoliopsida</taxon>
        <taxon>Liliopsida</taxon>
        <taxon>Poales</taxon>
        <taxon>Poaceae</taxon>
        <taxon>PACMAD clade</taxon>
        <taxon>Arundinoideae</taxon>
        <taxon>Arundineae</taxon>
        <taxon>Arundo</taxon>
    </lineage>
</organism>
<dbReference type="AlphaFoldDB" id="A0A0A9AY96"/>
<name>A0A0A9AY96_ARUDO</name>
<reference evidence="1" key="2">
    <citation type="journal article" date="2015" name="Data Brief">
        <title>Shoot transcriptome of the giant reed, Arundo donax.</title>
        <authorList>
            <person name="Barrero R.A."/>
            <person name="Guerrero F.D."/>
            <person name="Moolhuijzen P."/>
            <person name="Goolsby J.A."/>
            <person name="Tidwell J."/>
            <person name="Bellgard S.E."/>
            <person name="Bellgard M.I."/>
        </authorList>
    </citation>
    <scope>NUCLEOTIDE SEQUENCE</scope>
    <source>
        <tissue evidence="1">Shoot tissue taken approximately 20 cm above the soil surface</tissue>
    </source>
</reference>
<sequence length="32" mass="3592">MTVVHCVGLAPVLCLEYQPVTLSQCRCCKSFY</sequence>
<reference evidence="1" key="1">
    <citation type="submission" date="2014-09" db="EMBL/GenBank/DDBJ databases">
        <authorList>
            <person name="Magalhaes I.L.F."/>
            <person name="Oliveira U."/>
            <person name="Santos F.R."/>
            <person name="Vidigal T.H.D.A."/>
            <person name="Brescovit A.D."/>
            <person name="Santos A.J."/>
        </authorList>
    </citation>
    <scope>NUCLEOTIDE SEQUENCE</scope>
    <source>
        <tissue evidence="1">Shoot tissue taken approximately 20 cm above the soil surface</tissue>
    </source>
</reference>
<dbReference type="EMBL" id="GBRH01243032">
    <property type="protein sequence ID" value="JAD54863.1"/>
    <property type="molecule type" value="Transcribed_RNA"/>
</dbReference>
<accession>A0A0A9AY96</accession>
<evidence type="ECO:0000313" key="1">
    <source>
        <dbReference type="EMBL" id="JAD54863.1"/>
    </source>
</evidence>
<proteinExistence type="predicted"/>
<protein>
    <submittedName>
        <fullName evidence="1">Uncharacterized protein</fullName>
    </submittedName>
</protein>